<feature type="domain" description="Peptidoglycan binding-like" evidence="2">
    <location>
        <begin position="47"/>
        <end position="104"/>
    </location>
</feature>
<keyword evidence="1" id="KW-0732">Signal</keyword>
<dbReference type="AlphaFoldDB" id="A0A1Q8CNP8"/>
<proteinExistence type="predicted"/>
<gene>
    <name evidence="4" type="ORF">BU204_19005</name>
</gene>
<organism evidence="4 5">
    <name type="scientific">Actinophytocola xanthii</name>
    <dbReference type="NCBI Taxonomy" id="1912961"/>
    <lineage>
        <taxon>Bacteria</taxon>
        <taxon>Bacillati</taxon>
        <taxon>Actinomycetota</taxon>
        <taxon>Actinomycetes</taxon>
        <taxon>Pseudonocardiales</taxon>
        <taxon>Pseudonocardiaceae</taxon>
    </lineage>
</organism>
<evidence type="ECO:0000313" key="4">
    <source>
        <dbReference type="EMBL" id="OLF15989.1"/>
    </source>
</evidence>
<reference evidence="4 5" key="1">
    <citation type="submission" date="2016-12" db="EMBL/GenBank/DDBJ databases">
        <title>The draft genome sequence of Actinophytocola sp. 11-183.</title>
        <authorList>
            <person name="Wang W."/>
            <person name="Yuan L."/>
        </authorList>
    </citation>
    <scope>NUCLEOTIDE SEQUENCE [LARGE SCALE GENOMIC DNA]</scope>
    <source>
        <strain evidence="4 5">11-183</strain>
    </source>
</reference>
<dbReference type="SUPFAM" id="SSF47090">
    <property type="entry name" value="PGBD-like"/>
    <property type="match status" value="1"/>
</dbReference>
<dbReference type="InterPro" id="IPR036365">
    <property type="entry name" value="PGBD-like_sf"/>
</dbReference>
<dbReference type="InterPro" id="IPR002477">
    <property type="entry name" value="Peptidoglycan-bd-like"/>
</dbReference>
<feature type="domain" description="Peptidase M15A C-terminal" evidence="3">
    <location>
        <begin position="129"/>
        <end position="233"/>
    </location>
</feature>
<dbReference type="Pfam" id="PF01471">
    <property type="entry name" value="PG_binding_1"/>
    <property type="match status" value="1"/>
</dbReference>
<evidence type="ECO:0000259" key="3">
    <source>
        <dbReference type="Pfam" id="PF08291"/>
    </source>
</evidence>
<evidence type="ECO:0000256" key="1">
    <source>
        <dbReference type="SAM" id="SignalP"/>
    </source>
</evidence>
<dbReference type="RefSeq" id="WP_075127041.1">
    <property type="nucleotide sequence ID" value="NZ_MSIE01000034.1"/>
</dbReference>
<name>A0A1Q8CNP8_9PSEU</name>
<comment type="caution">
    <text evidence="4">The sequence shown here is derived from an EMBL/GenBank/DDBJ whole genome shotgun (WGS) entry which is preliminary data.</text>
</comment>
<accession>A0A1Q8CNP8</accession>
<dbReference type="Gene3D" id="3.30.1380.10">
    <property type="match status" value="1"/>
</dbReference>
<protein>
    <submittedName>
        <fullName evidence="4">Peptidase M15</fullName>
    </submittedName>
</protein>
<sequence length="246" mass="25854">MRRRLVSLLSAVLLAITGSVTVGVLAPATAAADGCFTWNRTLQQGASGADVTQLQIRVAGWVASGESLSLDGQYGPATANAVRRFQAGYGLGADGIAGPQTFNKIYELQDDDCTPIHFAYGEFDDNCGANNFNGGRVSAATARENIRRIMWQLEAMRHKLGDRALVITSGFRSVSCNSSVGGSSTSLHMSGQGVDLGLSSAPSQCQMWNAGKSAGFEELLGPGYPGHNDHVHVGNKSSQSWSAPNC</sequence>
<feature type="signal peptide" evidence="1">
    <location>
        <begin position="1"/>
        <end position="22"/>
    </location>
</feature>
<evidence type="ECO:0000259" key="2">
    <source>
        <dbReference type="Pfam" id="PF01471"/>
    </source>
</evidence>
<dbReference type="SUPFAM" id="SSF55166">
    <property type="entry name" value="Hedgehog/DD-peptidase"/>
    <property type="match status" value="1"/>
</dbReference>
<dbReference type="OrthoDB" id="9810670at2"/>
<dbReference type="Proteomes" id="UP000185596">
    <property type="component" value="Unassembled WGS sequence"/>
</dbReference>
<keyword evidence="5" id="KW-1185">Reference proteome</keyword>
<dbReference type="STRING" id="1912961.BU204_19005"/>
<dbReference type="EMBL" id="MSIE01000034">
    <property type="protein sequence ID" value="OLF15989.1"/>
    <property type="molecule type" value="Genomic_DNA"/>
</dbReference>
<feature type="chain" id="PRO_5039399153" evidence="1">
    <location>
        <begin position="23"/>
        <end position="246"/>
    </location>
</feature>
<dbReference type="InterPro" id="IPR013230">
    <property type="entry name" value="Peptidase_M15A_C"/>
</dbReference>
<evidence type="ECO:0000313" key="5">
    <source>
        <dbReference type="Proteomes" id="UP000185596"/>
    </source>
</evidence>
<dbReference type="InterPro" id="IPR036366">
    <property type="entry name" value="PGBDSf"/>
</dbReference>
<dbReference type="Pfam" id="PF08291">
    <property type="entry name" value="Peptidase_M15_3"/>
    <property type="match status" value="1"/>
</dbReference>
<dbReference type="Gene3D" id="1.10.101.10">
    <property type="entry name" value="PGBD-like superfamily/PGBD"/>
    <property type="match status" value="1"/>
</dbReference>
<dbReference type="InterPro" id="IPR009045">
    <property type="entry name" value="Zn_M74/Hedgehog-like"/>
</dbReference>